<evidence type="ECO:0000256" key="14">
    <source>
        <dbReference type="ARBA" id="ARBA00032707"/>
    </source>
</evidence>
<feature type="transmembrane region" description="Helical" evidence="17">
    <location>
        <begin position="220"/>
        <end position="244"/>
    </location>
</feature>
<dbReference type="InterPro" id="IPR003824">
    <property type="entry name" value="UppP"/>
</dbReference>
<evidence type="ECO:0000256" key="15">
    <source>
        <dbReference type="ARBA" id="ARBA00032932"/>
    </source>
</evidence>
<comment type="miscellaneous">
    <text evidence="17">Bacitracin is thought to be involved in the inhibition of peptidoglycan synthesis by sequestering undecaprenyl diphosphate, thereby reducing the pool of lipid carrier available.</text>
</comment>
<evidence type="ECO:0000256" key="1">
    <source>
        <dbReference type="ARBA" id="ARBA00004651"/>
    </source>
</evidence>
<feature type="transmembrane region" description="Helical" evidence="17">
    <location>
        <begin position="122"/>
        <end position="140"/>
    </location>
</feature>
<evidence type="ECO:0000313" key="18">
    <source>
        <dbReference type="EMBL" id="TCN24864.1"/>
    </source>
</evidence>
<evidence type="ECO:0000256" key="8">
    <source>
        <dbReference type="ARBA" id="ARBA00022960"/>
    </source>
</evidence>
<dbReference type="GO" id="GO:0050380">
    <property type="term" value="F:undecaprenyl-diphosphatase activity"/>
    <property type="evidence" value="ECO:0007669"/>
    <property type="project" value="UniProtKB-UniRule"/>
</dbReference>
<comment type="function">
    <text evidence="17">Catalyzes the dephosphorylation of undecaprenyl diphosphate (UPP). Confers resistance to bacitracin.</text>
</comment>
<evidence type="ECO:0000313" key="19">
    <source>
        <dbReference type="Proteomes" id="UP000295689"/>
    </source>
</evidence>
<feature type="transmembrane region" description="Helical" evidence="17">
    <location>
        <begin position="21"/>
        <end position="38"/>
    </location>
</feature>
<evidence type="ECO:0000256" key="3">
    <source>
        <dbReference type="ARBA" id="ARBA00012374"/>
    </source>
</evidence>
<evidence type="ECO:0000256" key="5">
    <source>
        <dbReference type="ARBA" id="ARBA00022475"/>
    </source>
</evidence>
<evidence type="ECO:0000256" key="2">
    <source>
        <dbReference type="ARBA" id="ARBA00010621"/>
    </source>
</evidence>
<dbReference type="GO" id="GO:0008360">
    <property type="term" value="P:regulation of cell shape"/>
    <property type="evidence" value="ECO:0007669"/>
    <property type="project" value="UniProtKB-KW"/>
</dbReference>
<keyword evidence="12 17" id="KW-0046">Antibiotic resistance</keyword>
<sequence>MNTFVIQTTSSEVNEKMMSKIEAFILGIIQGLTEFLPISSTGHLFLGRHLFGLDEAGLFLDTMLHTGTLLAVLVIYKEELLGILKNPFGKTTWLLVIGTIPAVAAGVLFSDFFDSISKTGSTIGWEFIVTGFILWVADGVKKGKKNMSQVTYQDAFIIGIFQSAAIMPALSRSGLTIAAALFRKLDRETAAYFSFLLSIPAIAGGILYQLPKLFEGTAEGVSLGSLLVATIAAALSGYIAVVWMIQYLKKNSLKVFAVYVWALGLLVLILQYAGIF</sequence>
<evidence type="ECO:0000256" key="9">
    <source>
        <dbReference type="ARBA" id="ARBA00022984"/>
    </source>
</evidence>
<organism evidence="18 19">
    <name type="scientific">Mesobacillus foraminis</name>
    <dbReference type="NCBI Taxonomy" id="279826"/>
    <lineage>
        <taxon>Bacteria</taxon>
        <taxon>Bacillati</taxon>
        <taxon>Bacillota</taxon>
        <taxon>Bacilli</taxon>
        <taxon>Bacillales</taxon>
        <taxon>Bacillaceae</taxon>
        <taxon>Mesobacillus</taxon>
    </lineage>
</organism>
<evidence type="ECO:0000256" key="7">
    <source>
        <dbReference type="ARBA" id="ARBA00022801"/>
    </source>
</evidence>
<evidence type="ECO:0000256" key="17">
    <source>
        <dbReference type="HAMAP-Rule" id="MF_01006"/>
    </source>
</evidence>
<feature type="transmembrane region" description="Helical" evidence="17">
    <location>
        <begin position="88"/>
        <end position="110"/>
    </location>
</feature>
<dbReference type="EMBL" id="SLVV01000006">
    <property type="protein sequence ID" value="TCN24864.1"/>
    <property type="molecule type" value="Genomic_DNA"/>
</dbReference>
<feature type="transmembrane region" description="Helical" evidence="17">
    <location>
        <begin position="58"/>
        <end position="76"/>
    </location>
</feature>
<dbReference type="GO" id="GO:0005886">
    <property type="term" value="C:plasma membrane"/>
    <property type="evidence" value="ECO:0007669"/>
    <property type="project" value="UniProtKB-SubCell"/>
</dbReference>
<dbReference type="GO" id="GO:0009252">
    <property type="term" value="P:peptidoglycan biosynthetic process"/>
    <property type="evidence" value="ECO:0007669"/>
    <property type="project" value="UniProtKB-KW"/>
</dbReference>
<dbReference type="GO" id="GO:0071555">
    <property type="term" value="P:cell wall organization"/>
    <property type="evidence" value="ECO:0007669"/>
    <property type="project" value="UniProtKB-KW"/>
</dbReference>
<keyword evidence="10 17" id="KW-1133">Transmembrane helix</keyword>
<comment type="similarity">
    <text evidence="2 17">Belongs to the UppP family.</text>
</comment>
<keyword evidence="11 17" id="KW-0472">Membrane</keyword>
<keyword evidence="9 17" id="KW-0573">Peptidoglycan synthesis</keyword>
<keyword evidence="19" id="KW-1185">Reference proteome</keyword>
<comment type="subcellular location">
    <subcellularLocation>
        <location evidence="1 17">Cell membrane</location>
        <topology evidence="1 17">Multi-pass membrane protein</topology>
    </subcellularLocation>
</comment>
<evidence type="ECO:0000256" key="13">
    <source>
        <dbReference type="ARBA" id="ARBA00023316"/>
    </source>
</evidence>
<keyword evidence="13 17" id="KW-0961">Cell wall biogenesis/degradation</keyword>
<evidence type="ECO:0000256" key="4">
    <source>
        <dbReference type="ARBA" id="ARBA00021581"/>
    </source>
</evidence>
<reference evidence="18 19" key="1">
    <citation type="journal article" date="2015" name="Stand. Genomic Sci.">
        <title>Genomic Encyclopedia of Bacterial and Archaeal Type Strains, Phase III: the genomes of soil and plant-associated and newly described type strains.</title>
        <authorList>
            <person name="Whitman W.B."/>
            <person name="Woyke T."/>
            <person name="Klenk H.P."/>
            <person name="Zhou Y."/>
            <person name="Lilburn T.G."/>
            <person name="Beck B.J."/>
            <person name="De Vos P."/>
            <person name="Vandamme P."/>
            <person name="Eisen J.A."/>
            <person name="Garrity G."/>
            <person name="Hugenholtz P."/>
            <person name="Kyrpides N.C."/>
        </authorList>
    </citation>
    <scope>NUCLEOTIDE SEQUENCE [LARGE SCALE GENOMIC DNA]</scope>
    <source>
        <strain evidence="18 19">CV53</strain>
    </source>
</reference>
<name>A0A4R2BG32_9BACI</name>
<keyword evidence="5 17" id="KW-1003">Cell membrane</keyword>
<dbReference type="Pfam" id="PF02673">
    <property type="entry name" value="BacA"/>
    <property type="match status" value="1"/>
</dbReference>
<protein>
    <recommendedName>
        <fullName evidence="4 17">Undecaprenyl-diphosphatase</fullName>
        <ecNumber evidence="3 17">3.6.1.27</ecNumber>
    </recommendedName>
    <alternativeName>
        <fullName evidence="15 17">Bacitracin resistance protein</fullName>
    </alternativeName>
    <alternativeName>
        <fullName evidence="14 17">Undecaprenyl pyrophosphate phosphatase</fullName>
    </alternativeName>
</protein>
<comment type="caution">
    <text evidence="18">The sequence shown here is derived from an EMBL/GenBank/DDBJ whole genome shotgun (WGS) entry which is preliminary data.</text>
</comment>
<dbReference type="PANTHER" id="PTHR30622:SF4">
    <property type="entry name" value="UNDECAPRENYL-DIPHOSPHATASE"/>
    <property type="match status" value="1"/>
</dbReference>
<keyword evidence="8 17" id="KW-0133">Cell shape</keyword>
<feature type="transmembrane region" description="Helical" evidence="17">
    <location>
        <begin position="256"/>
        <end position="275"/>
    </location>
</feature>
<evidence type="ECO:0000256" key="12">
    <source>
        <dbReference type="ARBA" id="ARBA00023251"/>
    </source>
</evidence>
<keyword evidence="7 17" id="KW-0378">Hydrolase</keyword>
<feature type="transmembrane region" description="Helical" evidence="17">
    <location>
        <begin position="190"/>
        <end position="208"/>
    </location>
</feature>
<dbReference type="HAMAP" id="MF_01006">
    <property type="entry name" value="Undec_diphosphatase"/>
    <property type="match status" value="1"/>
</dbReference>
<keyword evidence="6 17" id="KW-0812">Transmembrane</keyword>
<dbReference type="AlphaFoldDB" id="A0A4R2BG32"/>
<evidence type="ECO:0000256" key="6">
    <source>
        <dbReference type="ARBA" id="ARBA00022692"/>
    </source>
</evidence>
<evidence type="ECO:0000256" key="16">
    <source>
        <dbReference type="ARBA" id="ARBA00047594"/>
    </source>
</evidence>
<dbReference type="GO" id="GO:0046677">
    <property type="term" value="P:response to antibiotic"/>
    <property type="evidence" value="ECO:0007669"/>
    <property type="project" value="UniProtKB-UniRule"/>
</dbReference>
<evidence type="ECO:0000256" key="10">
    <source>
        <dbReference type="ARBA" id="ARBA00022989"/>
    </source>
</evidence>
<dbReference type="PANTHER" id="PTHR30622">
    <property type="entry name" value="UNDECAPRENYL-DIPHOSPHATASE"/>
    <property type="match status" value="1"/>
</dbReference>
<evidence type="ECO:0000256" key="11">
    <source>
        <dbReference type="ARBA" id="ARBA00023136"/>
    </source>
</evidence>
<comment type="catalytic activity">
    <reaction evidence="16 17">
        <text>di-trans,octa-cis-undecaprenyl diphosphate + H2O = di-trans,octa-cis-undecaprenyl phosphate + phosphate + H(+)</text>
        <dbReference type="Rhea" id="RHEA:28094"/>
        <dbReference type="ChEBI" id="CHEBI:15377"/>
        <dbReference type="ChEBI" id="CHEBI:15378"/>
        <dbReference type="ChEBI" id="CHEBI:43474"/>
        <dbReference type="ChEBI" id="CHEBI:58405"/>
        <dbReference type="ChEBI" id="CHEBI:60392"/>
        <dbReference type="EC" id="3.6.1.27"/>
    </reaction>
</comment>
<proteinExistence type="inferred from homology"/>
<dbReference type="EC" id="3.6.1.27" evidence="3 17"/>
<gene>
    <name evidence="17" type="primary">uppP</name>
    <name evidence="18" type="ORF">EV146_10663</name>
</gene>
<dbReference type="Proteomes" id="UP000295689">
    <property type="component" value="Unassembled WGS sequence"/>
</dbReference>
<accession>A0A4R2BG32</accession>